<organism evidence="1 2">
    <name type="scientific">Favolaschia claudopus</name>
    <dbReference type="NCBI Taxonomy" id="2862362"/>
    <lineage>
        <taxon>Eukaryota</taxon>
        <taxon>Fungi</taxon>
        <taxon>Dikarya</taxon>
        <taxon>Basidiomycota</taxon>
        <taxon>Agaricomycotina</taxon>
        <taxon>Agaricomycetes</taxon>
        <taxon>Agaricomycetidae</taxon>
        <taxon>Agaricales</taxon>
        <taxon>Marasmiineae</taxon>
        <taxon>Mycenaceae</taxon>
        <taxon>Favolaschia</taxon>
    </lineage>
</organism>
<proteinExistence type="predicted"/>
<evidence type="ECO:0000313" key="1">
    <source>
        <dbReference type="EMBL" id="KAK6981612.1"/>
    </source>
</evidence>
<evidence type="ECO:0000313" key="2">
    <source>
        <dbReference type="Proteomes" id="UP001362999"/>
    </source>
</evidence>
<accession>A0AAV9ZGK5</accession>
<reference evidence="1 2" key="1">
    <citation type="journal article" date="2024" name="J Genomics">
        <title>Draft genome sequencing and assembly of Favolaschia claudopus CIRM-BRFM 2984 isolated from oak limbs.</title>
        <authorList>
            <person name="Navarro D."/>
            <person name="Drula E."/>
            <person name="Chaduli D."/>
            <person name="Cazenave R."/>
            <person name="Ahrendt S."/>
            <person name="Wang J."/>
            <person name="Lipzen A."/>
            <person name="Daum C."/>
            <person name="Barry K."/>
            <person name="Grigoriev I.V."/>
            <person name="Favel A."/>
            <person name="Rosso M.N."/>
            <person name="Martin F."/>
        </authorList>
    </citation>
    <scope>NUCLEOTIDE SEQUENCE [LARGE SCALE GENOMIC DNA]</scope>
    <source>
        <strain evidence="1 2">CIRM-BRFM 2984</strain>
    </source>
</reference>
<gene>
    <name evidence="1" type="ORF">R3P38DRAFT_3460198</name>
</gene>
<name>A0AAV9ZGK5_9AGAR</name>
<dbReference type="AlphaFoldDB" id="A0AAV9ZGK5"/>
<comment type="caution">
    <text evidence="1">The sequence shown here is derived from an EMBL/GenBank/DDBJ whole genome shotgun (WGS) entry which is preliminary data.</text>
</comment>
<sequence length="536" mass="59558">MHELLDFSNLRRLPLSIRVRTVHYCSAHKFLIRQRIHRQFIANSAISANRKLEDLERLQTYSATASESQCILLLPVIYVNLDPLQIPDPGAFNDDPMSIDAVAQALISLDILYNVQLPEKLEGLGAELWPRVMTWAQWIDNNAHHLPDTEKLAGHKPFSLSILGLADTTEVNAEMTQLIVSEPWTWSIIGRAWTQLPSLTNTRDRLITVRRLQLFFITKDGASSPPNFSELLHAVGGTLSELGRALDPHQPMGMPYLGYLNSAFLLVVHIEQALCGGDEDPRSSGFKKSLLSHGIVRVLIRAMNSLSKTTSETTLFMLRKCFRLTNFLLMTPIGFSDLPTALNDGLIRTLVVSILSNRRNFVVSGTHFFGIARNPLEVLRAFDARPASSVLKACDNLKPWLIARSVSKSMQRQHSSVALVVAVATNTVPAPVKHRTGVQAIVWSVSALSNPVIPKYLLIYTPNEIPTRSPLARGHSYLGALVDDSYARNRRAIFLQHAAGLKNNHPTCTFVVYNFAAGTSKISFFKSLTGFPQLDG</sequence>
<keyword evidence="2" id="KW-1185">Reference proteome</keyword>
<dbReference type="Proteomes" id="UP001362999">
    <property type="component" value="Unassembled WGS sequence"/>
</dbReference>
<protein>
    <submittedName>
        <fullName evidence="1">Uncharacterized protein</fullName>
    </submittedName>
</protein>
<dbReference type="EMBL" id="JAWWNJ010000149">
    <property type="protein sequence ID" value="KAK6981612.1"/>
    <property type="molecule type" value="Genomic_DNA"/>
</dbReference>